<dbReference type="OrthoDB" id="9777044at2"/>
<dbReference type="GO" id="GO:0009977">
    <property type="term" value="F:proton motive force dependent protein transmembrane transporter activity"/>
    <property type="evidence" value="ECO:0007669"/>
    <property type="project" value="TreeGrafter"/>
</dbReference>
<keyword evidence="7" id="KW-1003">Cell membrane</keyword>
<evidence type="ECO:0000256" key="4">
    <source>
        <dbReference type="ARBA" id="ARBA00022989"/>
    </source>
</evidence>
<evidence type="ECO:0000256" key="6">
    <source>
        <dbReference type="ARBA" id="ARBA00023136"/>
    </source>
</evidence>
<gene>
    <name evidence="7" type="primary">tatC</name>
    <name evidence="9" type="ORF">BW733_15040</name>
</gene>
<feature type="transmembrane region" description="Helical" evidence="7">
    <location>
        <begin position="97"/>
        <end position="124"/>
    </location>
</feature>
<protein>
    <recommendedName>
        <fullName evidence="7">Sec-independent protein translocase protein TatC</fullName>
    </recommendedName>
</protein>
<dbReference type="GO" id="GO:0033281">
    <property type="term" value="C:TAT protein transport complex"/>
    <property type="evidence" value="ECO:0007669"/>
    <property type="project" value="UniProtKB-UniRule"/>
</dbReference>
<evidence type="ECO:0000256" key="5">
    <source>
        <dbReference type="ARBA" id="ARBA00023010"/>
    </source>
</evidence>
<evidence type="ECO:0000256" key="8">
    <source>
        <dbReference type="SAM" id="MobiDB-lite"/>
    </source>
</evidence>
<dbReference type="Pfam" id="PF00902">
    <property type="entry name" value="TatC"/>
    <property type="match status" value="1"/>
</dbReference>
<name>A0A1Q2D0Z2_9ACTN</name>
<sequence>MTAASAASTEEKPRRFGWLRPPQGGPGGTMSLYDHLRELRYRVTVAAAGIIVGALICIFFYTWLIDFFLAPWERAKRTLEASGASLEIVNTGVTQPFTLAVIVCVLGGVAIAAPIWLWQVWAFVAPGLVAKEKRYALTFVGVSLPLFFAGCALGYIVWPKGIEMLLGFTPDNKGITNLLDLQNFLGMEIKVMIVFGLSFLLPVVVVGLNMAGVVRGYQLKKARKGVIFGSVVLAAVATPTTDPFSMLALAVPVTGMFFIAEVICRAWDKKRGISEEQAEEFAIDLADGK</sequence>
<dbReference type="PANTHER" id="PTHR30371:SF0">
    <property type="entry name" value="SEC-INDEPENDENT PROTEIN TRANSLOCASE PROTEIN TATC, CHLOROPLASTIC-RELATED"/>
    <property type="match status" value="1"/>
</dbReference>
<proteinExistence type="inferred from homology"/>
<evidence type="ECO:0000256" key="2">
    <source>
        <dbReference type="ARBA" id="ARBA00022692"/>
    </source>
</evidence>
<dbReference type="GO" id="GO:0065002">
    <property type="term" value="P:intracellular protein transmembrane transport"/>
    <property type="evidence" value="ECO:0007669"/>
    <property type="project" value="TreeGrafter"/>
</dbReference>
<evidence type="ECO:0000313" key="10">
    <source>
        <dbReference type="Proteomes" id="UP000188235"/>
    </source>
</evidence>
<keyword evidence="3 7" id="KW-0653">Protein transport</keyword>
<feature type="transmembrane region" description="Helical" evidence="7">
    <location>
        <begin position="191"/>
        <end position="213"/>
    </location>
</feature>
<comment type="similarity">
    <text evidence="7">Belongs to the TatC family.</text>
</comment>
<keyword evidence="5 7" id="KW-0811">Translocation</keyword>
<comment type="caution">
    <text evidence="7">Lacks conserved residue(s) required for the propagation of feature annotation.</text>
</comment>
<dbReference type="GO" id="GO:0043953">
    <property type="term" value="P:protein transport by the Tat complex"/>
    <property type="evidence" value="ECO:0007669"/>
    <property type="project" value="UniProtKB-UniRule"/>
</dbReference>
<keyword evidence="7" id="KW-0813">Transport</keyword>
<dbReference type="RefSeq" id="WP_077351703.1">
    <property type="nucleotide sequence ID" value="NZ_CP019607.1"/>
</dbReference>
<keyword evidence="6 7" id="KW-0472">Membrane</keyword>
<feature type="region of interest" description="Disordered" evidence="8">
    <location>
        <begin position="1"/>
        <end position="23"/>
    </location>
</feature>
<dbReference type="KEGG" id="tfa:BW733_15040"/>
<keyword evidence="10" id="KW-1185">Reference proteome</keyword>
<dbReference type="NCBIfam" id="TIGR00945">
    <property type="entry name" value="tatC"/>
    <property type="match status" value="1"/>
</dbReference>
<dbReference type="EMBL" id="CP019607">
    <property type="protein sequence ID" value="AQP51941.1"/>
    <property type="molecule type" value="Genomic_DNA"/>
</dbReference>
<accession>A0A1Q2D0Z2</accession>
<dbReference type="PANTHER" id="PTHR30371">
    <property type="entry name" value="SEC-INDEPENDENT PROTEIN TRANSLOCASE PROTEIN TATC"/>
    <property type="match status" value="1"/>
</dbReference>
<reference evidence="9 10" key="1">
    <citation type="journal article" date="2008" name="Int. J. Syst. Evol. Microbiol.">
        <title>Tessaracoccus flavescens sp. nov., isolated from marine sediment.</title>
        <authorList>
            <person name="Lee D.W."/>
            <person name="Lee S.D."/>
        </authorList>
    </citation>
    <scope>NUCLEOTIDE SEQUENCE [LARGE SCALE GENOMIC DNA]</scope>
    <source>
        <strain evidence="9 10">SST-39T</strain>
    </source>
</reference>
<dbReference type="PRINTS" id="PR01840">
    <property type="entry name" value="TATCFAMILY"/>
</dbReference>
<dbReference type="HAMAP" id="MF_00902">
    <property type="entry name" value="TatC"/>
    <property type="match status" value="1"/>
</dbReference>
<evidence type="ECO:0000256" key="1">
    <source>
        <dbReference type="ARBA" id="ARBA00004141"/>
    </source>
</evidence>
<evidence type="ECO:0000313" key="9">
    <source>
        <dbReference type="EMBL" id="AQP51941.1"/>
    </source>
</evidence>
<dbReference type="Proteomes" id="UP000188235">
    <property type="component" value="Chromosome"/>
</dbReference>
<feature type="transmembrane region" description="Helical" evidence="7">
    <location>
        <begin position="43"/>
        <end position="64"/>
    </location>
</feature>
<dbReference type="InterPro" id="IPR002033">
    <property type="entry name" value="TatC"/>
</dbReference>
<dbReference type="STRING" id="399497.BW733_15040"/>
<feature type="transmembrane region" description="Helical" evidence="7">
    <location>
        <begin position="136"/>
        <end position="158"/>
    </location>
</feature>
<keyword evidence="2 7" id="KW-0812">Transmembrane</keyword>
<organism evidence="9 10">
    <name type="scientific">Tessaracoccus flavescens</name>
    <dbReference type="NCBI Taxonomy" id="399497"/>
    <lineage>
        <taxon>Bacteria</taxon>
        <taxon>Bacillati</taxon>
        <taxon>Actinomycetota</taxon>
        <taxon>Actinomycetes</taxon>
        <taxon>Propionibacteriales</taxon>
        <taxon>Propionibacteriaceae</taxon>
        <taxon>Tessaracoccus</taxon>
    </lineage>
</organism>
<keyword evidence="4 7" id="KW-1133">Transmembrane helix</keyword>
<feature type="transmembrane region" description="Helical" evidence="7">
    <location>
        <begin position="225"/>
        <end position="241"/>
    </location>
</feature>
<evidence type="ECO:0000256" key="3">
    <source>
        <dbReference type="ARBA" id="ARBA00022927"/>
    </source>
</evidence>
<comment type="subunit">
    <text evidence="7">The Tat system comprises two distinct complexes: a TatABC complex, containing multiple copies of TatA, TatB and TatC subunits, and a separate TatA complex, containing only TatA subunits. Substrates initially bind to the TatABC complex, which probably triggers association of the separate TatA complex to form the active translocon.</text>
</comment>
<evidence type="ECO:0000256" key="7">
    <source>
        <dbReference type="HAMAP-Rule" id="MF_00902"/>
    </source>
</evidence>
<comment type="subcellular location">
    <subcellularLocation>
        <location evidence="7">Cell membrane</location>
        <topology evidence="7">Multi-pass membrane protein</topology>
    </subcellularLocation>
    <subcellularLocation>
        <location evidence="1">Membrane</location>
        <topology evidence="1">Multi-pass membrane protein</topology>
    </subcellularLocation>
</comment>
<comment type="function">
    <text evidence="7">Part of the twin-arginine translocation (Tat) system that transports large folded proteins containing a characteristic twin-arginine motif in their signal peptide across membranes. Together with TatB, TatC is part of a receptor directly interacting with Tat signal peptides.</text>
</comment>
<dbReference type="AlphaFoldDB" id="A0A1Q2D0Z2"/>